<reference evidence="2 3" key="1">
    <citation type="submission" date="2019-09" db="EMBL/GenBank/DDBJ databases">
        <title>Chitinophaga ginsengihumi sp. nov., isolated from soil of ginseng rhizosphere.</title>
        <authorList>
            <person name="Lee J."/>
        </authorList>
    </citation>
    <scope>NUCLEOTIDE SEQUENCE [LARGE SCALE GENOMIC DNA]</scope>
    <source>
        <strain evidence="2 3">BN140078</strain>
    </source>
</reference>
<evidence type="ECO:0000313" key="2">
    <source>
        <dbReference type="EMBL" id="KAA2243180.1"/>
    </source>
</evidence>
<dbReference type="Pfam" id="PF09346">
    <property type="entry name" value="SMI1_KNR4"/>
    <property type="match status" value="1"/>
</dbReference>
<dbReference type="InterPro" id="IPR037883">
    <property type="entry name" value="Knr4/Smi1-like_sf"/>
</dbReference>
<dbReference type="Proteomes" id="UP000324611">
    <property type="component" value="Unassembled WGS sequence"/>
</dbReference>
<keyword evidence="3" id="KW-1185">Reference proteome</keyword>
<dbReference type="InterPro" id="IPR018958">
    <property type="entry name" value="Knr4/Smi1-like_dom"/>
</dbReference>
<gene>
    <name evidence="2" type="ORF">F0L74_11740</name>
</gene>
<protein>
    <recommendedName>
        <fullName evidence="1">Knr4/Smi1-like domain-containing protein</fullName>
    </recommendedName>
</protein>
<evidence type="ECO:0000313" key="3">
    <source>
        <dbReference type="Proteomes" id="UP000324611"/>
    </source>
</evidence>
<reference evidence="2 3" key="2">
    <citation type="submission" date="2019-09" db="EMBL/GenBank/DDBJ databases">
        <authorList>
            <person name="Jin C."/>
        </authorList>
    </citation>
    <scope>NUCLEOTIDE SEQUENCE [LARGE SCALE GENOMIC DNA]</scope>
    <source>
        <strain evidence="2 3">BN140078</strain>
    </source>
</reference>
<dbReference type="SMART" id="SM00860">
    <property type="entry name" value="SMI1_KNR4"/>
    <property type="match status" value="1"/>
</dbReference>
<proteinExistence type="predicted"/>
<feature type="domain" description="Knr4/Smi1-like" evidence="1">
    <location>
        <begin position="36"/>
        <end position="154"/>
    </location>
</feature>
<evidence type="ECO:0000259" key="1">
    <source>
        <dbReference type="SMART" id="SM00860"/>
    </source>
</evidence>
<dbReference type="SUPFAM" id="SSF160631">
    <property type="entry name" value="SMI1/KNR4-like"/>
    <property type="match status" value="1"/>
</dbReference>
<dbReference type="EMBL" id="VUOC01000002">
    <property type="protein sequence ID" value="KAA2243180.1"/>
    <property type="molecule type" value="Genomic_DNA"/>
</dbReference>
<sequence>MEQLMETFLTFLMILKVQKLQEIKARLVKTKTQLKPCTPQEVIKVEEFYKVSLPAVYKEFLLMMGKGAGEYMAGSSVFYDEIFFLRQYAKELIRDNSLQPLPDNAFVFWLHQGYQMAFFLLDENEHLPVYYFGEGEGMKSVEIRYSRFIDFLEQELTMSFRDVNLKWHQRVFGWVKQMVKVPKFFKE</sequence>
<name>A0A5B2VX52_9BACT</name>
<comment type="caution">
    <text evidence="2">The sequence shown here is derived from an EMBL/GenBank/DDBJ whole genome shotgun (WGS) entry which is preliminary data.</text>
</comment>
<accession>A0A5B2VX52</accession>
<organism evidence="2 3">
    <name type="scientific">Chitinophaga agrisoli</name>
    <dbReference type="NCBI Taxonomy" id="2607653"/>
    <lineage>
        <taxon>Bacteria</taxon>
        <taxon>Pseudomonadati</taxon>
        <taxon>Bacteroidota</taxon>
        <taxon>Chitinophagia</taxon>
        <taxon>Chitinophagales</taxon>
        <taxon>Chitinophagaceae</taxon>
        <taxon>Chitinophaga</taxon>
    </lineage>
</organism>
<dbReference type="Gene3D" id="3.40.1580.10">
    <property type="entry name" value="SMI1/KNR4-like"/>
    <property type="match status" value="1"/>
</dbReference>
<dbReference type="AlphaFoldDB" id="A0A5B2VX52"/>